<dbReference type="GO" id="GO:0006935">
    <property type="term" value="P:chemotaxis"/>
    <property type="evidence" value="ECO:0007669"/>
    <property type="project" value="UniProtKB-KW"/>
</dbReference>
<dbReference type="SMART" id="SM00283">
    <property type="entry name" value="MA"/>
    <property type="match status" value="1"/>
</dbReference>
<organism evidence="7 8">
    <name type="scientific">Ideonella aquatica</name>
    <dbReference type="NCBI Taxonomy" id="2824119"/>
    <lineage>
        <taxon>Bacteria</taxon>
        <taxon>Pseudomonadati</taxon>
        <taxon>Pseudomonadota</taxon>
        <taxon>Betaproteobacteria</taxon>
        <taxon>Burkholderiales</taxon>
        <taxon>Sphaerotilaceae</taxon>
        <taxon>Ideonella</taxon>
    </lineage>
</organism>
<dbReference type="FunFam" id="1.10.287.950:FF:000001">
    <property type="entry name" value="Methyl-accepting chemotaxis sensory transducer"/>
    <property type="match status" value="1"/>
</dbReference>
<feature type="region of interest" description="Disordered" evidence="5">
    <location>
        <begin position="485"/>
        <end position="521"/>
    </location>
</feature>
<dbReference type="InterPro" id="IPR051310">
    <property type="entry name" value="MCP_chemotaxis"/>
</dbReference>
<keyword evidence="8" id="KW-1185">Reference proteome</keyword>
<keyword evidence="4" id="KW-0807">Transducer</keyword>
<dbReference type="Proteomes" id="UP000678374">
    <property type="component" value="Unassembled WGS sequence"/>
</dbReference>
<protein>
    <recommendedName>
        <fullName evidence="6">Methyl-accepting transducer domain-containing protein</fullName>
    </recommendedName>
</protein>
<comment type="caution">
    <text evidence="7">The sequence shown here is derived from an EMBL/GenBank/DDBJ whole genome shotgun (WGS) entry which is preliminary data.</text>
</comment>
<evidence type="ECO:0000313" key="8">
    <source>
        <dbReference type="Proteomes" id="UP000678374"/>
    </source>
</evidence>
<dbReference type="SUPFAM" id="SSF58104">
    <property type="entry name" value="Methyl-accepting chemotaxis protein (MCP) signaling domain"/>
    <property type="match status" value="1"/>
</dbReference>
<dbReference type="AlphaFoldDB" id="A0A941BQ41"/>
<evidence type="ECO:0000256" key="3">
    <source>
        <dbReference type="ARBA" id="ARBA00029447"/>
    </source>
</evidence>
<dbReference type="PRINTS" id="PR00260">
    <property type="entry name" value="CHEMTRNSDUCR"/>
</dbReference>
<evidence type="ECO:0000313" key="7">
    <source>
        <dbReference type="EMBL" id="MBQ0958710.1"/>
    </source>
</evidence>
<dbReference type="SUPFAM" id="SSF55785">
    <property type="entry name" value="PYP-like sensor domain (PAS domain)"/>
    <property type="match status" value="1"/>
</dbReference>
<dbReference type="InterPro" id="IPR004089">
    <property type="entry name" value="MCPsignal_dom"/>
</dbReference>
<name>A0A941BQ41_9BURK</name>
<dbReference type="PANTHER" id="PTHR43531:SF11">
    <property type="entry name" value="METHYL-ACCEPTING CHEMOTAXIS PROTEIN 3"/>
    <property type="match status" value="1"/>
</dbReference>
<comment type="similarity">
    <text evidence="3">Belongs to the methyl-accepting chemotaxis (MCP) protein family.</text>
</comment>
<dbReference type="PANTHER" id="PTHR43531">
    <property type="entry name" value="PROTEIN ICFG"/>
    <property type="match status" value="1"/>
</dbReference>
<dbReference type="GO" id="GO:0007165">
    <property type="term" value="P:signal transduction"/>
    <property type="evidence" value="ECO:0007669"/>
    <property type="project" value="UniProtKB-KW"/>
</dbReference>
<evidence type="ECO:0000256" key="5">
    <source>
        <dbReference type="SAM" id="MobiDB-lite"/>
    </source>
</evidence>
<dbReference type="PROSITE" id="PS50111">
    <property type="entry name" value="CHEMOTAXIS_TRANSDUC_2"/>
    <property type="match status" value="1"/>
</dbReference>
<dbReference type="InterPro" id="IPR004090">
    <property type="entry name" value="Chemotax_Me-accpt_rcpt"/>
</dbReference>
<dbReference type="GO" id="GO:0005886">
    <property type="term" value="C:plasma membrane"/>
    <property type="evidence" value="ECO:0007669"/>
    <property type="project" value="TreeGrafter"/>
</dbReference>
<evidence type="ECO:0000259" key="6">
    <source>
        <dbReference type="PROSITE" id="PS50111"/>
    </source>
</evidence>
<comment type="subcellular location">
    <subcellularLocation>
        <location evidence="1">Membrane</location>
    </subcellularLocation>
</comment>
<dbReference type="EMBL" id="JAGQDE010000004">
    <property type="protein sequence ID" value="MBQ0958710.1"/>
    <property type="molecule type" value="Genomic_DNA"/>
</dbReference>
<gene>
    <name evidence="7" type="ORF">KAK06_07025</name>
</gene>
<dbReference type="GO" id="GO:0004888">
    <property type="term" value="F:transmembrane signaling receptor activity"/>
    <property type="evidence" value="ECO:0007669"/>
    <property type="project" value="InterPro"/>
</dbReference>
<dbReference type="Gene3D" id="3.30.450.20">
    <property type="entry name" value="PAS domain"/>
    <property type="match status" value="1"/>
</dbReference>
<dbReference type="Gene3D" id="1.10.287.950">
    <property type="entry name" value="Methyl-accepting chemotaxis protein"/>
    <property type="match status" value="1"/>
</dbReference>
<evidence type="ECO:0000256" key="1">
    <source>
        <dbReference type="ARBA" id="ARBA00004370"/>
    </source>
</evidence>
<feature type="domain" description="Methyl-accepting transducer" evidence="6">
    <location>
        <begin position="256"/>
        <end position="471"/>
    </location>
</feature>
<evidence type="ECO:0000256" key="4">
    <source>
        <dbReference type="PROSITE-ProRule" id="PRU00284"/>
    </source>
</evidence>
<accession>A0A941BQ41</accession>
<proteinExistence type="inferred from homology"/>
<evidence type="ECO:0000256" key="2">
    <source>
        <dbReference type="ARBA" id="ARBA00022500"/>
    </source>
</evidence>
<dbReference type="Pfam" id="PF00015">
    <property type="entry name" value="MCPsignal"/>
    <property type="match status" value="1"/>
</dbReference>
<reference evidence="7" key="1">
    <citation type="submission" date="2021-04" db="EMBL/GenBank/DDBJ databases">
        <title>The genome sequence of Ideonella sp. 4Y11.</title>
        <authorList>
            <person name="Liu Y."/>
        </authorList>
    </citation>
    <scope>NUCLEOTIDE SEQUENCE</scope>
    <source>
        <strain evidence="7">4Y11</strain>
    </source>
</reference>
<dbReference type="InterPro" id="IPR035965">
    <property type="entry name" value="PAS-like_dom_sf"/>
</dbReference>
<sequence>MAQVCAGVLAVSGVACWRYARRLSSSLAVTAHQMQAFGQGRFDGAIDVHGHDQLATMLMSLKQVQTRLGFEYADARKQAEEASRVRQALDEAATPTRIANAEGTIIFINKALDRILRRDLTAFRASLGPQFNPDTIVGASVGVFYVKPDEALARLRSLKQPTTTRMMLGGRTYDVITSPIFDPDGRQVGSVGQWNDMTEQLAAEAEISQLASLAVEGNFTLRIGTEDKSGFYRELAERFNGLVQTVSRTIVEVRRSAQQLGSAAGQVSSTSQVLSQSASEQAASLEETTASLQEMASSVRQNANNATLTDQMANQAAQEAARGGESVAQTVEAMKVIARKISIVDDIAYQTNLLALNAAIEAARAGEHGKGFAVVAAEVRKLAERSQIAAQEIGTLATESVGQAEQAGQLLASMLPAISRTSALVQEIAAASAEQAGGVNQVSTAMDHISQGTQQNASLSEELSATAEELSAQATQLQELMASFQLAEDAAPQAKPTRRDGPAARARPRRTAAESDAFAPF</sequence>
<keyword evidence="2" id="KW-0145">Chemotaxis</keyword>